<organism evidence="1 2">
    <name type="scientific">Piromyces finnis</name>
    <dbReference type="NCBI Taxonomy" id="1754191"/>
    <lineage>
        <taxon>Eukaryota</taxon>
        <taxon>Fungi</taxon>
        <taxon>Fungi incertae sedis</taxon>
        <taxon>Chytridiomycota</taxon>
        <taxon>Chytridiomycota incertae sedis</taxon>
        <taxon>Neocallimastigomycetes</taxon>
        <taxon>Neocallimastigales</taxon>
        <taxon>Neocallimastigaceae</taxon>
        <taxon>Piromyces</taxon>
    </lineage>
</organism>
<dbReference type="OrthoDB" id="10654313at2759"/>
<comment type="caution">
    <text evidence="1">The sequence shown here is derived from an EMBL/GenBank/DDBJ whole genome shotgun (WGS) entry which is preliminary data.</text>
</comment>
<accession>A0A1Y1V2Q9</accession>
<protein>
    <submittedName>
        <fullName evidence="1">Uncharacterized protein</fullName>
    </submittedName>
</protein>
<dbReference type="EMBL" id="MCFH01000041">
    <property type="protein sequence ID" value="ORX45169.1"/>
    <property type="molecule type" value="Genomic_DNA"/>
</dbReference>
<name>A0A1Y1V2Q9_9FUNG</name>
<evidence type="ECO:0000313" key="1">
    <source>
        <dbReference type="EMBL" id="ORX45169.1"/>
    </source>
</evidence>
<evidence type="ECO:0000313" key="2">
    <source>
        <dbReference type="Proteomes" id="UP000193719"/>
    </source>
</evidence>
<sequence>MQILFFYLGSSKINFNFQILNFQLTSISHFCGYIYPKTLFSNTNEVYMYNKNPQFLNVLTIGEISFKGEAFKSKSKLYNIATSISIKNLYLDIIDYNINYILQFFNIKSIYIKLESIFQFYKFKQHLSYIKNINFDFNISTINLSFDFDYIYGLYQHVNYIIKKLDNKYEFNHIDDPLYNINKLIVVSRVTSHQNISCKNNKLGSSYNINTNIKKSKNKISSDDIIKFSRIYNYKYSKLKININFRIKNVILNYIILSDKIQDCYSVNNEEISLSNECVLIQIGIKSIGLEYSNSKKIKLQSILSSSTNSINNENKI</sequence>
<keyword evidence="2" id="KW-1185">Reference proteome</keyword>
<feature type="non-terminal residue" evidence="1">
    <location>
        <position position="317"/>
    </location>
</feature>
<dbReference type="AlphaFoldDB" id="A0A1Y1V2Q9"/>
<reference evidence="1 2" key="1">
    <citation type="submission" date="2016-08" db="EMBL/GenBank/DDBJ databases">
        <title>Genomes of anaerobic fungi encode conserved fungal cellulosomes for biomass hydrolysis.</title>
        <authorList>
            <consortium name="DOE Joint Genome Institute"/>
            <person name="Haitjema C.H."/>
            <person name="Gilmore S.P."/>
            <person name="Henske J.K."/>
            <person name="Solomon K.V."/>
            <person name="De Groot R."/>
            <person name="Kuo A."/>
            <person name="Mondo S.J."/>
            <person name="Salamov A.A."/>
            <person name="Labutti K."/>
            <person name="Zhao Z."/>
            <person name="Chiniquy J."/>
            <person name="Barry K."/>
            <person name="Brewer H.M."/>
            <person name="Purvine S.O."/>
            <person name="Wright A.T."/>
            <person name="Boxma B."/>
            <person name="Van Alen T."/>
            <person name="Hackstein J.H."/>
            <person name="Baker S.E."/>
            <person name="Grigoriev I.V."/>
            <person name="O'Malley M.A."/>
        </authorList>
    </citation>
    <scope>NUCLEOTIDE SEQUENCE [LARGE SCALE GENOMIC DNA]</scope>
    <source>
        <strain evidence="2">finn</strain>
    </source>
</reference>
<gene>
    <name evidence="1" type="ORF">BCR36DRAFT_300038</name>
</gene>
<dbReference type="Proteomes" id="UP000193719">
    <property type="component" value="Unassembled WGS sequence"/>
</dbReference>
<reference evidence="1 2" key="2">
    <citation type="submission" date="2016-08" db="EMBL/GenBank/DDBJ databases">
        <title>Pervasive Adenine N6-methylation of Active Genes in Fungi.</title>
        <authorList>
            <consortium name="DOE Joint Genome Institute"/>
            <person name="Mondo S.J."/>
            <person name="Dannebaum R.O."/>
            <person name="Kuo R.C."/>
            <person name="Labutti K."/>
            <person name="Haridas S."/>
            <person name="Kuo A."/>
            <person name="Salamov A."/>
            <person name="Ahrendt S.R."/>
            <person name="Lipzen A."/>
            <person name="Sullivan W."/>
            <person name="Andreopoulos W.B."/>
            <person name="Clum A."/>
            <person name="Lindquist E."/>
            <person name="Daum C."/>
            <person name="Ramamoorthy G.K."/>
            <person name="Gryganskyi A."/>
            <person name="Culley D."/>
            <person name="Magnuson J.K."/>
            <person name="James T.Y."/>
            <person name="O'Malley M.A."/>
            <person name="Stajich J.E."/>
            <person name="Spatafora J.W."/>
            <person name="Visel A."/>
            <person name="Grigoriev I.V."/>
        </authorList>
    </citation>
    <scope>NUCLEOTIDE SEQUENCE [LARGE SCALE GENOMIC DNA]</scope>
    <source>
        <strain evidence="2">finn</strain>
    </source>
</reference>
<proteinExistence type="predicted"/>